<keyword evidence="4" id="KW-1185">Reference proteome</keyword>
<evidence type="ECO:0000313" key="4">
    <source>
        <dbReference type="Proteomes" id="UP000067444"/>
    </source>
</evidence>
<accession>A0A0K0Y2C8</accession>
<dbReference type="KEGG" id="otm:OSB_05210"/>
<dbReference type="Proteomes" id="UP000067444">
    <property type="component" value="Chromosome"/>
</dbReference>
<comment type="similarity">
    <text evidence="1">Belongs to the 'GDXG' lipolytic enzyme family.</text>
</comment>
<dbReference type="EC" id="3.1.1.83" evidence="3"/>
<proteinExistence type="inferred from homology"/>
<dbReference type="InterPro" id="IPR050300">
    <property type="entry name" value="GDXG_lipolytic_enzyme"/>
</dbReference>
<dbReference type="STRING" id="1458307.OSB_05210"/>
<evidence type="ECO:0000313" key="3">
    <source>
        <dbReference type="EMBL" id="AKS45084.1"/>
    </source>
</evidence>
<dbReference type="PANTHER" id="PTHR48081:SF30">
    <property type="entry name" value="ACETYL-HYDROLASE LIPR-RELATED"/>
    <property type="match status" value="1"/>
</dbReference>
<dbReference type="SUPFAM" id="SSF53474">
    <property type="entry name" value="alpha/beta-Hydrolases"/>
    <property type="match status" value="1"/>
</dbReference>
<organism evidence="3 4">
    <name type="scientific">Octadecabacter temperatus</name>
    <dbReference type="NCBI Taxonomy" id="1458307"/>
    <lineage>
        <taxon>Bacteria</taxon>
        <taxon>Pseudomonadati</taxon>
        <taxon>Pseudomonadota</taxon>
        <taxon>Alphaproteobacteria</taxon>
        <taxon>Rhodobacterales</taxon>
        <taxon>Roseobacteraceae</taxon>
        <taxon>Octadecabacter</taxon>
    </lineage>
</organism>
<dbReference type="RefSeq" id="WP_234967338.1">
    <property type="nucleotide sequence ID" value="NZ_CP012160.1"/>
</dbReference>
<dbReference type="InterPro" id="IPR013094">
    <property type="entry name" value="AB_hydrolase_3"/>
</dbReference>
<gene>
    <name evidence="3" type="primary">mlhB</name>
    <name evidence="3" type="ORF">OSB_05210</name>
</gene>
<dbReference type="Pfam" id="PF07859">
    <property type="entry name" value="Abhydrolase_3"/>
    <property type="match status" value="1"/>
</dbReference>
<dbReference type="AlphaFoldDB" id="A0A0K0Y2C8"/>
<name>A0A0K0Y2C8_9RHOB</name>
<dbReference type="GO" id="GO:0004806">
    <property type="term" value="F:triacylglycerol lipase activity"/>
    <property type="evidence" value="ECO:0007669"/>
    <property type="project" value="TreeGrafter"/>
</dbReference>
<evidence type="ECO:0000256" key="1">
    <source>
        <dbReference type="ARBA" id="ARBA00010515"/>
    </source>
</evidence>
<keyword evidence="2 3" id="KW-0378">Hydrolase</keyword>
<dbReference type="PROSITE" id="PS01174">
    <property type="entry name" value="LIPASE_GDXG_SER"/>
    <property type="match status" value="1"/>
</dbReference>
<dbReference type="PANTHER" id="PTHR48081">
    <property type="entry name" value="AB HYDROLASE SUPERFAMILY PROTEIN C4A8.06C"/>
    <property type="match status" value="1"/>
</dbReference>
<dbReference type="PATRIC" id="fig|1458307.3.peg.523"/>
<evidence type="ECO:0000256" key="2">
    <source>
        <dbReference type="ARBA" id="ARBA00022801"/>
    </source>
</evidence>
<dbReference type="Gene3D" id="3.40.50.1820">
    <property type="entry name" value="alpha/beta hydrolase"/>
    <property type="match status" value="1"/>
</dbReference>
<dbReference type="InterPro" id="IPR033140">
    <property type="entry name" value="Lipase_GDXG_put_SER_AS"/>
</dbReference>
<sequence length="296" mass="32116">MSSPSLRLRLLIFGMRWLVKPKLKRTGTPEKANRDFERAAPFLFSKPKGLKAVQDGPSSRITVGTPMADRAILFLHGGAFVTGSQRSYRAFGGRLAKRTKATIFLANYPVLQDAPFPAAPNAVLNAWNHLIASGWKAHQIVIAGDSAGGNLVFGLLSTLLARNERPAAVLAFSPWTDLTLSGDTIETNRDKDPLIPVSRMEEAVDLYLNGADTMHPLASPLFAGFKNPPPVLIQVGGDEVLLSDSKRMAEATGGAVDVWPYVPHVWQIFDGRLPEANAAMRKAAAFVQSSFESAKR</sequence>
<reference evidence="3 4" key="1">
    <citation type="journal article" date="2015" name="Genome Announc.">
        <title>Closed Genome Sequence of Octadecabacter temperatus SB1, the First Mesophilic Species of the Genus Octadecabacter.</title>
        <authorList>
            <person name="Voget S."/>
            <person name="Billerbeck S."/>
            <person name="Simon M."/>
            <person name="Daniel R."/>
        </authorList>
    </citation>
    <scope>NUCLEOTIDE SEQUENCE [LARGE SCALE GENOMIC DNA]</scope>
    <source>
        <strain evidence="3 4">SB1</strain>
    </source>
</reference>
<protein>
    <submittedName>
        <fullName evidence="3">Monoterpene epsilon-lactone hydrolase</fullName>
        <ecNumber evidence="3">3.1.1.83</ecNumber>
    </submittedName>
</protein>
<dbReference type="EMBL" id="CP012160">
    <property type="protein sequence ID" value="AKS45084.1"/>
    <property type="molecule type" value="Genomic_DNA"/>
</dbReference>
<dbReference type="InterPro" id="IPR029058">
    <property type="entry name" value="AB_hydrolase_fold"/>
</dbReference>